<dbReference type="AlphaFoldDB" id="A0AA37HS24"/>
<dbReference type="EMBL" id="BPQM01000101">
    <property type="protein sequence ID" value="GJD80544.1"/>
    <property type="molecule type" value="Genomic_DNA"/>
</dbReference>
<dbReference type="Pfam" id="PF13579">
    <property type="entry name" value="Glyco_trans_4_4"/>
    <property type="match status" value="1"/>
</dbReference>
<proteinExistence type="predicted"/>
<reference evidence="2" key="2">
    <citation type="submission" date="2021-08" db="EMBL/GenBank/DDBJ databases">
        <authorList>
            <person name="Tani A."/>
            <person name="Ola A."/>
            <person name="Ogura Y."/>
            <person name="Katsura K."/>
            <person name="Hayashi T."/>
        </authorList>
    </citation>
    <scope>NUCLEOTIDE SEQUENCE</scope>
    <source>
        <strain evidence="2">NBRC 103626</strain>
    </source>
</reference>
<evidence type="ECO:0000313" key="3">
    <source>
        <dbReference type="Proteomes" id="UP001055108"/>
    </source>
</evidence>
<dbReference type="InterPro" id="IPR028098">
    <property type="entry name" value="Glyco_trans_4-like_N"/>
</dbReference>
<dbReference type="PANTHER" id="PTHR12526">
    <property type="entry name" value="GLYCOSYLTRANSFERASE"/>
    <property type="match status" value="1"/>
</dbReference>
<comment type="caution">
    <text evidence="2">The sequence shown here is derived from an EMBL/GenBank/DDBJ whole genome shotgun (WGS) entry which is preliminary data.</text>
</comment>
<dbReference type="Proteomes" id="UP001055108">
    <property type="component" value="Unassembled WGS sequence"/>
</dbReference>
<sequence length="406" mass="42773">MTEETGAPAGLDIRHLVVEEAEQSRMNGVHLVANRLAREQARLGQSVRIVVLHPPARSIDPGVWDAPVEALPLEGHSLFGHLVQPAPRLVAALVAGTGPRTLVHIHGARRPLLLAIGRELARRGIRYVVTIHGRYAHVADAAMRRAHRSTSLYLAMFERRVLERAWFVHALTVQEADAVRQIAPRARIAIVANAAYSSTFDAPPPPPARAFPSPDFPLFGFCGRYAAHHKGLDLLIGGLAAHLSAGGRGRLALAGNGATGGEGAALRALAAEAGIAGSVTVGGPVFGPEKERTLRGWDFFVQSSRFDGLPIGAVEGALAGLPLIVSTATGLAEAVERHGAGFVVRDLSPGAVADALGQAARLTPEAWVRMSRAAHAMALVTGDWARSAEALQHLYAAGSDDLRLAG</sequence>
<accession>A0AA37HS24</accession>
<organism evidence="2 3">
    <name type="scientific">Methylobacterium gregans</name>
    <dbReference type="NCBI Taxonomy" id="374424"/>
    <lineage>
        <taxon>Bacteria</taxon>
        <taxon>Pseudomonadati</taxon>
        <taxon>Pseudomonadota</taxon>
        <taxon>Alphaproteobacteria</taxon>
        <taxon>Hyphomicrobiales</taxon>
        <taxon>Methylobacteriaceae</taxon>
        <taxon>Methylobacterium</taxon>
    </lineage>
</organism>
<protein>
    <submittedName>
        <fullName evidence="2">D-inositol-3-phosphate glycosyltransferase</fullName>
    </submittedName>
</protein>
<evidence type="ECO:0000313" key="2">
    <source>
        <dbReference type="EMBL" id="GJD80544.1"/>
    </source>
</evidence>
<dbReference type="PANTHER" id="PTHR12526:SF636">
    <property type="entry name" value="BLL3647 PROTEIN"/>
    <property type="match status" value="1"/>
</dbReference>
<gene>
    <name evidence="2" type="primary">mshA_6</name>
    <name evidence="2" type="ORF">NBEOAGPD_3785</name>
</gene>
<reference evidence="2" key="1">
    <citation type="journal article" date="2016" name="Front. Microbiol.">
        <title>Genome Sequence of the Piezophilic, Mesophilic Sulfate-Reducing Bacterium Desulfovibrio indicus J2T.</title>
        <authorList>
            <person name="Cao J."/>
            <person name="Maignien L."/>
            <person name="Shao Z."/>
            <person name="Alain K."/>
            <person name="Jebbar M."/>
        </authorList>
    </citation>
    <scope>NUCLEOTIDE SEQUENCE</scope>
    <source>
        <strain evidence="2">NBRC 103626</strain>
    </source>
</reference>
<dbReference type="SUPFAM" id="SSF53756">
    <property type="entry name" value="UDP-Glycosyltransferase/glycogen phosphorylase"/>
    <property type="match status" value="1"/>
</dbReference>
<evidence type="ECO:0000259" key="1">
    <source>
        <dbReference type="Pfam" id="PF13579"/>
    </source>
</evidence>
<name>A0AA37HS24_9HYPH</name>
<dbReference type="Gene3D" id="3.40.50.2000">
    <property type="entry name" value="Glycogen Phosphorylase B"/>
    <property type="match status" value="2"/>
</dbReference>
<keyword evidence="3" id="KW-1185">Reference proteome</keyword>
<dbReference type="GO" id="GO:0016757">
    <property type="term" value="F:glycosyltransferase activity"/>
    <property type="evidence" value="ECO:0007669"/>
    <property type="project" value="TreeGrafter"/>
</dbReference>
<dbReference type="RefSeq" id="WP_238304396.1">
    <property type="nucleotide sequence ID" value="NZ_BPQM01000101.1"/>
</dbReference>
<feature type="domain" description="Glycosyltransferase subfamily 4-like N-terminal" evidence="1">
    <location>
        <begin position="27"/>
        <end position="193"/>
    </location>
</feature>
<dbReference type="Pfam" id="PF13692">
    <property type="entry name" value="Glyco_trans_1_4"/>
    <property type="match status" value="1"/>
</dbReference>